<gene>
    <name evidence="2" type="primary">kdsD_14</name>
    <name evidence="2" type="ORF">SDC9_110263</name>
</gene>
<dbReference type="Gene3D" id="3.10.580.10">
    <property type="entry name" value="CBS-domain"/>
    <property type="match status" value="1"/>
</dbReference>
<feature type="domain" description="CBS" evidence="1">
    <location>
        <begin position="1"/>
        <end position="60"/>
    </location>
</feature>
<dbReference type="PROSITE" id="PS51371">
    <property type="entry name" value="CBS"/>
    <property type="match status" value="2"/>
</dbReference>
<comment type="caution">
    <text evidence="2">The sequence shown here is derived from an EMBL/GenBank/DDBJ whole genome shotgun (WGS) entry which is preliminary data.</text>
</comment>
<dbReference type="SMART" id="SM00116">
    <property type="entry name" value="CBS"/>
    <property type="match status" value="2"/>
</dbReference>
<keyword evidence="2" id="KW-0413">Isomerase</keyword>
<feature type="domain" description="CBS" evidence="1">
    <location>
        <begin position="69"/>
        <end position="120"/>
    </location>
</feature>
<name>A0A645BJJ9_9ZZZZ</name>
<dbReference type="GO" id="GO:0019146">
    <property type="term" value="F:arabinose-5-phosphate isomerase activity"/>
    <property type="evidence" value="ECO:0007669"/>
    <property type="project" value="UniProtKB-EC"/>
</dbReference>
<protein>
    <submittedName>
        <fullName evidence="2">Arabinose 5-phosphate isomerase KdsD</fullName>
        <ecNumber evidence="2">5.3.1.13</ecNumber>
    </submittedName>
</protein>
<dbReference type="EMBL" id="VSSQ01019380">
    <property type="protein sequence ID" value="MPM63383.1"/>
    <property type="molecule type" value="Genomic_DNA"/>
</dbReference>
<dbReference type="PANTHER" id="PTHR42745:SF1">
    <property type="entry name" value="ARABINOSE 5-PHOSPHATE ISOMERASE KDSD"/>
    <property type="match status" value="1"/>
</dbReference>
<proteinExistence type="predicted"/>
<dbReference type="AlphaFoldDB" id="A0A645BJJ9"/>
<dbReference type="InterPro" id="IPR000644">
    <property type="entry name" value="CBS_dom"/>
</dbReference>
<dbReference type="PANTHER" id="PTHR42745">
    <property type="match status" value="1"/>
</dbReference>
<reference evidence="2" key="1">
    <citation type="submission" date="2019-08" db="EMBL/GenBank/DDBJ databases">
        <authorList>
            <person name="Kucharzyk K."/>
            <person name="Murdoch R.W."/>
            <person name="Higgins S."/>
            <person name="Loffler F."/>
        </authorList>
    </citation>
    <scope>NUCLEOTIDE SEQUENCE</scope>
</reference>
<evidence type="ECO:0000259" key="1">
    <source>
        <dbReference type="PROSITE" id="PS51371"/>
    </source>
</evidence>
<accession>A0A645BJJ9</accession>
<dbReference type="InterPro" id="IPR046342">
    <property type="entry name" value="CBS_dom_sf"/>
</dbReference>
<dbReference type="SUPFAM" id="SSF54631">
    <property type="entry name" value="CBS-domain pair"/>
    <property type="match status" value="1"/>
</dbReference>
<dbReference type="Pfam" id="PF00571">
    <property type="entry name" value="CBS"/>
    <property type="match status" value="2"/>
</dbReference>
<organism evidence="2">
    <name type="scientific">bioreactor metagenome</name>
    <dbReference type="NCBI Taxonomy" id="1076179"/>
    <lineage>
        <taxon>unclassified sequences</taxon>
        <taxon>metagenomes</taxon>
        <taxon>ecological metagenomes</taxon>
    </lineage>
</organism>
<dbReference type="InterPro" id="IPR050986">
    <property type="entry name" value="GutQ/KpsF_isomerases"/>
</dbReference>
<evidence type="ECO:0000313" key="2">
    <source>
        <dbReference type="EMBL" id="MPM63383.1"/>
    </source>
</evidence>
<sequence>MATGDKLPVVGLSVKVSDALFEMTSKGYGATIIVDDRGDLAGIFTDGDLRRLIARKGVECLSEAVSGVMIATPLVIAPDRLAVEAVRIMEQREISAIIVVEGKRPVGILHLHELLKAGVA</sequence>
<dbReference type="CDD" id="cd04604">
    <property type="entry name" value="CBS_pair_SIS_assoc"/>
    <property type="match status" value="1"/>
</dbReference>
<dbReference type="EC" id="5.3.1.13" evidence="2"/>